<dbReference type="Gene3D" id="3.80.10.10">
    <property type="entry name" value="Ribonuclease Inhibitor"/>
    <property type="match status" value="1"/>
</dbReference>
<reference evidence="2" key="1">
    <citation type="journal article" date="2021" name="Genome Biol. Evol.">
        <title>The assembled and annotated genome of the fairy-ring fungus Marasmius oreades.</title>
        <authorList>
            <person name="Hiltunen M."/>
            <person name="Ament-Velasquez S.L."/>
            <person name="Johannesson H."/>
        </authorList>
    </citation>
    <scope>NUCLEOTIDE SEQUENCE</scope>
    <source>
        <strain evidence="2">03SP1</strain>
    </source>
</reference>
<organism evidence="2 3">
    <name type="scientific">Marasmius oreades</name>
    <name type="common">fairy-ring Marasmius</name>
    <dbReference type="NCBI Taxonomy" id="181124"/>
    <lineage>
        <taxon>Eukaryota</taxon>
        <taxon>Fungi</taxon>
        <taxon>Dikarya</taxon>
        <taxon>Basidiomycota</taxon>
        <taxon>Agaricomycotina</taxon>
        <taxon>Agaricomycetes</taxon>
        <taxon>Agaricomycetidae</taxon>
        <taxon>Agaricales</taxon>
        <taxon>Marasmiineae</taxon>
        <taxon>Marasmiaceae</taxon>
        <taxon>Marasmius</taxon>
    </lineage>
</organism>
<dbReference type="OrthoDB" id="3357224at2759"/>
<sequence>MSTLPLEDIEAGLADTRIRGVVATLCDKCSFSFVATVIPLPPKRCLQSDYAPTVLELSQIHSDYQEEELQLREFNNEITRLHTVLGRLTEARNRLEERLFRRKAALYAVRKVPIEIWQMVFTWVGAERVYSFDLTDPEAAPMRSIPHTLSRVCKQWKRIVDSVPVLWSSMRIRFSKLQTDIRPLLTEHLEKSRTNPLRISFEEENPNFPHRGFPMHPYHQHLNPIQEQCFLHLMTRMAPRCEELEFCFPYDLREPPLNIKLPLLRSFRSDLLPHQHENTMWLWNNAQRASHLEHLSLYYLPEVPEIATERLLSLEFQDVPNGSSFLTLLQECHCLESLVVKDVHFDQNDSVVQNIDAIHLPHLQRMSLGTEEEPQTLAFFFDALDAPCLTAVQLEFNIIPEEMDDFDDEETGEVSFPQEAVIGMLKRHSPSLRQLGLTFHRDDEESVLVDFSWSGILQAVPELRRVSCFADFFHLDSNLAEVRTLLSSLQCPTSPSSSEGVLVPRLEEVFLRLGEGCKPDQGQSEALWKAMIEMAESRSNDRLSAEANITPLRALCVTWLGEEEGSVCGLSDGKNNWFPLDEALSGRLNALELSGTTCFFVDLQKYLAELRCEIGYLGML</sequence>
<dbReference type="Proteomes" id="UP001049176">
    <property type="component" value="Chromosome 6"/>
</dbReference>
<dbReference type="GeneID" id="66078870"/>
<evidence type="ECO:0008006" key="4">
    <source>
        <dbReference type="Google" id="ProtNLM"/>
    </source>
</evidence>
<comment type="caution">
    <text evidence="2">The sequence shown here is derived from an EMBL/GenBank/DDBJ whole genome shotgun (WGS) entry which is preliminary data.</text>
</comment>
<dbReference type="EMBL" id="CM032186">
    <property type="protein sequence ID" value="KAG7090700.1"/>
    <property type="molecule type" value="Genomic_DNA"/>
</dbReference>
<accession>A0A9P7RWJ6</accession>
<keyword evidence="3" id="KW-1185">Reference proteome</keyword>
<evidence type="ECO:0000313" key="3">
    <source>
        <dbReference type="Proteomes" id="UP001049176"/>
    </source>
</evidence>
<name>A0A9P7RWJ6_9AGAR</name>
<dbReference type="RefSeq" id="XP_043007170.1">
    <property type="nucleotide sequence ID" value="XM_043154712.1"/>
</dbReference>
<feature type="coiled-coil region" evidence="1">
    <location>
        <begin position="57"/>
        <end position="84"/>
    </location>
</feature>
<protein>
    <recommendedName>
        <fullName evidence="4">F-box domain-containing protein</fullName>
    </recommendedName>
</protein>
<evidence type="ECO:0000256" key="1">
    <source>
        <dbReference type="SAM" id="Coils"/>
    </source>
</evidence>
<keyword evidence="1" id="KW-0175">Coiled coil</keyword>
<evidence type="ECO:0000313" key="2">
    <source>
        <dbReference type="EMBL" id="KAG7090700.1"/>
    </source>
</evidence>
<proteinExistence type="predicted"/>
<dbReference type="KEGG" id="more:E1B28_009794"/>
<gene>
    <name evidence="2" type="ORF">E1B28_009794</name>
</gene>
<dbReference type="AlphaFoldDB" id="A0A9P7RWJ6"/>
<dbReference type="InterPro" id="IPR032675">
    <property type="entry name" value="LRR_dom_sf"/>
</dbReference>